<evidence type="ECO:0000256" key="5">
    <source>
        <dbReference type="ARBA" id="ARBA00022679"/>
    </source>
</evidence>
<dbReference type="PANTHER" id="PTHR45453">
    <property type="entry name" value="PHOSPHATE REGULON SENSOR PROTEIN PHOR"/>
    <property type="match status" value="1"/>
</dbReference>
<evidence type="ECO:0000259" key="10">
    <source>
        <dbReference type="PROSITE" id="PS50885"/>
    </source>
</evidence>
<dbReference type="EC" id="2.7.13.3" evidence="3"/>
<dbReference type="Proteomes" id="UP000619761">
    <property type="component" value="Unassembled WGS sequence"/>
</dbReference>
<evidence type="ECO:0000313" key="11">
    <source>
        <dbReference type="EMBL" id="GGY65361.1"/>
    </source>
</evidence>
<keyword evidence="4" id="KW-0597">Phosphoprotein</keyword>
<name>A0ABQ3AU18_9GAMM</name>
<dbReference type="InterPro" id="IPR036097">
    <property type="entry name" value="HisK_dim/P_sf"/>
</dbReference>
<dbReference type="SMART" id="SM00387">
    <property type="entry name" value="HATPase_c"/>
    <property type="match status" value="1"/>
</dbReference>
<evidence type="ECO:0000256" key="3">
    <source>
        <dbReference type="ARBA" id="ARBA00012438"/>
    </source>
</evidence>
<dbReference type="SMART" id="SM00304">
    <property type="entry name" value="HAMP"/>
    <property type="match status" value="1"/>
</dbReference>
<dbReference type="Pfam" id="PF02518">
    <property type="entry name" value="HATPase_c"/>
    <property type="match status" value="1"/>
</dbReference>
<keyword evidence="6 11" id="KW-0418">Kinase</keyword>
<evidence type="ECO:0000256" key="1">
    <source>
        <dbReference type="ARBA" id="ARBA00000085"/>
    </source>
</evidence>
<dbReference type="InterPro" id="IPR050351">
    <property type="entry name" value="BphY/WalK/GraS-like"/>
</dbReference>
<dbReference type="RefSeq" id="WP_189416029.1">
    <property type="nucleotide sequence ID" value="NZ_BMYZ01000001.1"/>
</dbReference>
<evidence type="ECO:0000256" key="4">
    <source>
        <dbReference type="ARBA" id="ARBA00022553"/>
    </source>
</evidence>
<keyword evidence="8" id="KW-0472">Membrane</keyword>
<dbReference type="Gene3D" id="6.10.340.10">
    <property type="match status" value="1"/>
</dbReference>
<dbReference type="InterPro" id="IPR003660">
    <property type="entry name" value="HAMP_dom"/>
</dbReference>
<feature type="transmembrane region" description="Helical" evidence="8">
    <location>
        <begin position="200"/>
        <end position="220"/>
    </location>
</feature>
<dbReference type="EMBL" id="BMYZ01000001">
    <property type="protein sequence ID" value="GGY65361.1"/>
    <property type="molecule type" value="Genomic_DNA"/>
</dbReference>
<dbReference type="CDD" id="cd06225">
    <property type="entry name" value="HAMP"/>
    <property type="match status" value="1"/>
</dbReference>
<keyword evidence="7" id="KW-0902">Two-component regulatory system</keyword>
<dbReference type="Gene3D" id="1.10.287.130">
    <property type="match status" value="1"/>
</dbReference>
<dbReference type="InterPro" id="IPR003661">
    <property type="entry name" value="HisK_dim/P_dom"/>
</dbReference>
<protein>
    <recommendedName>
        <fullName evidence="3">histidine kinase</fullName>
        <ecNumber evidence="3">2.7.13.3</ecNumber>
    </recommendedName>
</protein>
<keyword evidence="5" id="KW-0808">Transferase</keyword>
<evidence type="ECO:0000313" key="12">
    <source>
        <dbReference type="Proteomes" id="UP000619761"/>
    </source>
</evidence>
<dbReference type="InterPro" id="IPR004358">
    <property type="entry name" value="Sig_transdc_His_kin-like_C"/>
</dbReference>
<organism evidence="11 12">
    <name type="scientific">Cellvibrio zantedeschiae</name>
    <dbReference type="NCBI Taxonomy" id="1237077"/>
    <lineage>
        <taxon>Bacteria</taxon>
        <taxon>Pseudomonadati</taxon>
        <taxon>Pseudomonadota</taxon>
        <taxon>Gammaproteobacteria</taxon>
        <taxon>Cellvibrionales</taxon>
        <taxon>Cellvibrionaceae</taxon>
        <taxon>Cellvibrio</taxon>
    </lineage>
</organism>
<dbReference type="Pfam" id="PF00512">
    <property type="entry name" value="HisKA"/>
    <property type="match status" value="1"/>
</dbReference>
<dbReference type="SUPFAM" id="SSF47384">
    <property type="entry name" value="Homodimeric domain of signal transducing histidine kinase"/>
    <property type="match status" value="1"/>
</dbReference>
<dbReference type="PRINTS" id="PR00344">
    <property type="entry name" value="BCTRLSENSOR"/>
</dbReference>
<evidence type="ECO:0000256" key="8">
    <source>
        <dbReference type="SAM" id="Phobius"/>
    </source>
</evidence>
<proteinExistence type="predicted"/>
<dbReference type="PANTHER" id="PTHR45453:SF1">
    <property type="entry name" value="PHOSPHATE REGULON SENSOR PROTEIN PHOR"/>
    <property type="match status" value="1"/>
</dbReference>
<feature type="domain" description="HAMP" evidence="10">
    <location>
        <begin position="218"/>
        <end position="270"/>
    </location>
</feature>
<reference evidence="12" key="1">
    <citation type="journal article" date="2019" name="Int. J. Syst. Evol. Microbiol.">
        <title>The Global Catalogue of Microorganisms (GCM) 10K type strain sequencing project: providing services to taxonomists for standard genome sequencing and annotation.</title>
        <authorList>
            <consortium name="The Broad Institute Genomics Platform"/>
            <consortium name="The Broad Institute Genome Sequencing Center for Infectious Disease"/>
            <person name="Wu L."/>
            <person name="Ma J."/>
        </authorList>
    </citation>
    <scope>NUCLEOTIDE SEQUENCE [LARGE SCALE GENOMIC DNA]</scope>
    <source>
        <strain evidence="12">KCTC 32239</strain>
    </source>
</reference>
<comment type="subcellular location">
    <subcellularLocation>
        <location evidence="2">Membrane</location>
    </subcellularLocation>
</comment>
<keyword evidence="12" id="KW-1185">Reference proteome</keyword>
<keyword evidence="8" id="KW-0812">Transmembrane</keyword>
<sequence length="496" mass="56589">MLKLRLQFFIVMLVIFSLLTTGLYVFIKLSFKQDFWKYIEQKETRFAQPLIVDLTKNFHEQKSWEWISDWESYVVAKLESGTREYRKANPKQFGDPIPEPPSLAPDGTLIHQEIIINEQTQRMFREWRRMPPMFALRFIFLLDADRELIAGKKQDLNEAFLIPLMDENRVVGYLGIPYNPAVRDLQDADFAQGQEHKLSLIILIALVIAGLASFPLAHLLTKRINYLVRQVNLFSAGNYREKVSLKGHDELTELAQHLNNLGETLERSENTRRQWVADISHELRTPIAVLQAELEAVEDGVRPMDSDTVTRLISHSQRLKHLVNDLYELSLTDLGGMTYRKNTMDLASLLQESVNNMQPQFSLQDIELKLSLPNSPVMIFGDHNRLQQLFVNLLKNSLQYTNAPGITLVSLKVEQQQAIISVEDTAPGVAEEHHEKLFERLYRADSSRHRTTGGAGLGLSICKNIVTAHEGKITTGNSELGGLKITINLPCAKDHL</sequence>
<evidence type="ECO:0000256" key="2">
    <source>
        <dbReference type="ARBA" id="ARBA00004370"/>
    </source>
</evidence>
<dbReference type="GO" id="GO:0016301">
    <property type="term" value="F:kinase activity"/>
    <property type="evidence" value="ECO:0007669"/>
    <property type="project" value="UniProtKB-KW"/>
</dbReference>
<evidence type="ECO:0000256" key="6">
    <source>
        <dbReference type="ARBA" id="ARBA00022777"/>
    </source>
</evidence>
<gene>
    <name evidence="11" type="ORF">GCM10011613_06520</name>
</gene>
<comment type="catalytic activity">
    <reaction evidence="1">
        <text>ATP + protein L-histidine = ADP + protein N-phospho-L-histidine.</text>
        <dbReference type="EC" id="2.7.13.3"/>
    </reaction>
</comment>
<comment type="caution">
    <text evidence="11">The sequence shown here is derived from an EMBL/GenBank/DDBJ whole genome shotgun (WGS) entry which is preliminary data.</text>
</comment>
<dbReference type="InterPro" id="IPR005467">
    <property type="entry name" value="His_kinase_dom"/>
</dbReference>
<evidence type="ECO:0000259" key="9">
    <source>
        <dbReference type="PROSITE" id="PS50109"/>
    </source>
</evidence>
<dbReference type="PROSITE" id="PS50109">
    <property type="entry name" value="HIS_KIN"/>
    <property type="match status" value="1"/>
</dbReference>
<dbReference type="InterPro" id="IPR036890">
    <property type="entry name" value="HATPase_C_sf"/>
</dbReference>
<feature type="domain" description="Histidine kinase" evidence="9">
    <location>
        <begin position="278"/>
        <end position="493"/>
    </location>
</feature>
<accession>A0ABQ3AU18</accession>
<dbReference type="SUPFAM" id="SSF158472">
    <property type="entry name" value="HAMP domain-like"/>
    <property type="match status" value="1"/>
</dbReference>
<dbReference type="Gene3D" id="3.30.565.10">
    <property type="entry name" value="Histidine kinase-like ATPase, C-terminal domain"/>
    <property type="match status" value="1"/>
</dbReference>
<dbReference type="InterPro" id="IPR003594">
    <property type="entry name" value="HATPase_dom"/>
</dbReference>
<dbReference type="SMART" id="SM00388">
    <property type="entry name" value="HisKA"/>
    <property type="match status" value="1"/>
</dbReference>
<keyword evidence="8" id="KW-1133">Transmembrane helix</keyword>
<dbReference type="PROSITE" id="PS50885">
    <property type="entry name" value="HAMP"/>
    <property type="match status" value="1"/>
</dbReference>
<feature type="transmembrane region" description="Helical" evidence="8">
    <location>
        <begin position="6"/>
        <end position="27"/>
    </location>
</feature>
<evidence type="ECO:0000256" key="7">
    <source>
        <dbReference type="ARBA" id="ARBA00023012"/>
    </source>
</evidence>
<dbReference type="CDD" id="cd00082">
    <property type="entry name" value="HisKA"/>
    <property type="match status" value="1"/>
</dbReference>
<dbReference type="Pfam" id="PF00672">
    <property type="entry name" value="HAMP"/>
    <property type="match status" value="1"/>
</dbReference>
<dbReference type="SUPFAM" id="SSF55874">
    <property type="entry name" value="ATPase domain of HSP90 chaperone/DNA topoisomerase II/histidine kinase"/>
    <property type="match status" value="1"/>
</dbReference>